<evidence type="ECO:0000313" key="2">
    <source>
        <dbReference type="EMBL" id="RNA45202.1"/>
    </source>
</evidence>
<keyword evidence="1" id="KW-0732">Signal</keyword>
<evidence type="ECO:0000313" key="3">
    <source>
        <dbReference type="Proteomes" id="UP000276133"/>
    </source>
</evidence>
<keyword evidence="3" id="KW-1185">Reference proteome</keyword>
<sequence length="75" mass="8583">MRKIWARTGRAERSRTRGPKWTLWALGAVSCLLSQFSSAKDPIEWANETSKSIRVELFFVLVNRQLSCSIKVVNT</sequence>
<feature type="signal peptide" evidence="1">
    <location>
        <begin position="1"/>
        <end position="39"/>
    </location>
</feature>
<organism evidence="2 3">
    <name type="scientific">Brachionus plicatilis</name>
    <name type="common">Marine rotifer</name>
    <name type="synonym">Brachionus muelleri</name>
    <dbReference type="NCBI Taxonomy" id="10195"/>
    <lineage>
        <taxon>Eukaryota</taxon>
        <taxon>Metazoa</taxon>
        <taxon>Spiralia</taxon>
        <taxon>Gnathifera</taxon>
        <taxon>Rotifera</taxon>
        <taxon>Eurotatoria</taxon>
        <taxon>Monogononta</taxon>
        <taxon>Pseudotrocha</taxon>
        <taxon>Ploima</taxon>
        <taxon>Brachionidae</taxon>
        <taxon>Brachionus</taxon>
    </lineage>
</organism>
<protein>
    <recommendedName>
        <fullName evidence="4">Secreted protein</fullName>
    </recommendedName>
</protein>
<dbReference type="PROSITE" id="PS51257">
    <property type="entry name" value="PROKAR_LIPOPROTEIN"/>
    <property type="match status" value="1"/>
</dbReference>
<reference evidence="2 3" key="1">
    <citation type="journal article" date="2018" name="Sci. Rep.">
        <title>Genomic signatures of local adaptation to the degree of environmental predictability in rotifers.</title>
        <authorList>
            <person name="Franch-Gras L."/>
            <person name="Hahn C."/>
            <person name="Garcia-Roger E.M."/>
            <person name="Carmona M.J."/>
            <person name="Serra M."/>
            <person name="Gomez A."/>
        </authorList>
    </citation>
    <scope>NUCLEOTIDE SEQUENCE [LARGE SCALE GENOMIC DNA]</scope>
    <source>
        <strain evidence="2">HYR1</strain>
    </source>
</reference>
<dbReference type="EMBL" id="REGN01000008">
    <property type="protein sequence ID" value="RNA45202.1"/>
    <property type="molecule type" value="Genomic_DNA"/>
</dbReference>
<gene>
    <name evidence="2" type="ORF">BpHYR1_023582</name>
</gene>
<name>A0A3M7TAU5_BRAPC</name>
<feature type="chain" id="PRO_5018139220" description="Secreted protein" evidence="1">
    <location>
        <begin position="40"/>
        <end position="75"/>
    </location>
</feature>
<evidence type="ECO:0008006" key="4">
    <source>
        <dbReference type="Google" id="ProtNLM"/>
    </source>
</evidence>
<proteinExistence type="predicted"/>
<dbReference type="Proteomes" id="UP000276133">
    <property type="component" value="Unassembled WGS sequence"/>
</dbReference>
<comment type="caution">
    <text evidence="2">The sequence shown here is derived from an EMBL/GenBank/DDBJ whole genome shotgun (WGS) entry which is preliminary data.</text>
</comment>
<accession>A0A3M7TAU5</accession>
<dbReference type="AlphaFoldDB" id="A0A3M7TAU5"/>
<evidence type="ECO:0000256" key="1">
    <source>
        <dbReference type="SAM" id="SignalP"/>
    </source>
</evidence>